<sequence length="70" mass="7512">MIPMKTSTVFKSRWMALLWAAGFIWFAYDVAGSAPQGDENATNAEAATDATGQPITGDDAKRLSQALNSF</sequence>
<protein>
    <submittedName>
        <fullName evidence="2">Uncharacterized protein</fullName>
    </submittedName>
</protein>
<gene>
    <name evidence="2" type="ORF">GCM10022276_22580</name>
</gene>
<evidence type="ECO:0000313" key="2">
    <source>
        <dbReference type="EMBL" id="GAA3903387.1"/>
    </source>
</evidence>
<dbReference type="Proteomes" id="UP001500827">
    <property type="component" value="Unassembled WGS sequence"/>
</dbReference>
<comment type="caution">
    <text evidence="2">The sequence shown here is derived from an EMBL/GenBank/DDBJ whole genome shotgun (WGS) entry which is preliminary data.</text>
</comment>
<keyword evidence="3" id="KW-1185">Reference proteome</keyword>
<reference evidence="3" key="1">
    <citation type="journal article" date="2019" name="Int. J. Syst. Evol. Microbiol.">
        <title>The Global Catalogue of Microorganisms (GCM) 10K type strain sequencing project: providing services to taxonomists for standard genome sequencing and annotation.</title>
        <authorList>
            <consortium name="The Broad Institute Genomics Platform"/>
            <consortium name="The Broad Institute Genome Sequencing Center for Infectious Disease"/>
            <person name="Wu L."/>
            <person name="Ma J."/>
        </authorList>
    </citation>
    <scope>NUCLEOTIDE SEQUENCE [LARGE SCALE GENOMIC DNA]</scope>
    <source>
        <strain evidence="3">JCM 17543</strain>
    </source>
</reference>
<evidence type="ECO:0000256" key="1">
    <source>
        <dbReference type="SAM" id="MobiDB-lite"/>
    </source>
</evidence>
<organism evidence="2 3">
    <name type="scientific">Sphingomonas limnosediminicola</name>
    <dbReference type="NCBI Taxonomy" id="940133"/>
    <lineage>
        <taxon>Bacteria</taxon>
        <taxon>Pseudomonadati</taxon>
        <taxon>Pseudomonadota</taxon>
        <taxon>Alphaproteobacteria</taxon>
        <taxon>Sphingomonadales</taxon>
        <taxon>Sphingomonadaceae</taxon>
        <taxon>Sphingomonas</taxon>
    </lineage>
</organism>
<accession>A0ABP7LP88</accession>
<feature type="region of interest" description="Disordered" evidence="1">
    <location>
        <begin position="35"/>
        <end position="58"/>
    </location>
</feature>
<proteinExistence type="predicted"/>
<name>A0ABP7LP88_9SPHN</name>
<evidence type="ECO:0000313" key="3">
    <source>
        <dbReference type="Proteomes" id="UP001500827"/>
    </source>
</evidence>
<feature type="compositionally biased region" description="Low complexity" evidence="1">
    <location>
        <begin position="38"/>
        <end position="51"/>
    </location>
</feature>
<dbReference type="EMBL" id="BAABBM010000001">
    <property type="protein sequence ID" value="GAA3903387.1"/>
    <property type="molecule type" value="Genomic_DNA"/>
</dbReference>